<name>A0A2P2MZC9_RHIMU</name>
<evidence type="ECO:0000313" key="3">
    <source>
        <dbReference type="EMBL" id="MBX35556.1"/>
    </source>
</evidence>
<dbReference type="GO" id="GO:0003824">
    <property type="term" value="F:catalytic activity"/>
    <property type="evidence" value="ECO:0007669"/>
    <property type="project" value="InterPro"/>
</dbReference>
<protein>
    <recommendedName>
        <fullName evidence="2">Hydantoinase B/oxoprolinase domain-containing protein</fullName>
    </recommendedName>
</protein>
<dbReference type="AlphaFoldDB" id="A0A2P2MZC9"/>
<dbReference type="EMBL" id="GGEC01055072">
    <property type="protein sequence ID" value="MBX35556.1"/>
    <property type="molecule type" value="Transcribed_RNA"/>
</dbReference>
<proteinExistence type="predicted"/>
<accession>A0A2P2MZC9</accession>
<reference evidence="3" key="1">
    <citation type="submission" date="2018-02" db="EMBL/GenBank/DDBJ databases">
        <title>Rhizophora mucronata_Transcriptome.</title>
        <authorList>
            <person name="Meera S.P."/>
            <person name="Sreeshan A."/>
            <person name="Augustine A."/>
        </authorList>
    </citation>
    <scope>NUCLEOTIDE SEQUENCE</scope>
    <source>
        <tissue evidence="3">Leaf</tissue>
    </source>
</reference>
<evidence type="ECO:0000259" key="2">
    <source>
        <dbReference type="Pfam" id="PF02538"/>
    </source>
</evidence>
<feature type="domain" description="Hydantoinase B/oxoprolinase" evidence="2">
    <location>
        <begin position="1"/>
        <end position="64"/>
    </location>
</feature>
<dbReference type="Pfam" id="PF02538">
    <property type="entry name" value="Hydantoinase_B"/>
    <property type="match status" value="1"/>
</dbReference>
<sequence>MSILSERRVHPPRGLKGGKDGARGANFLVTKDKRKVHLGGKNTVEAEAGEILQILTPGGGGWGS</sequence>
<dbReference type="InterPro" id="IPR003692">
    <property type="entry name" value="Hydantoinase_B"/>
</dbReference>
<feature type="region of interest" description="Disordered" evidence="1">
    <location>
        <begin position="1"/>
        <end position="24"/>
    </location>
</feature>
<organism evidence="3">
    <name type="scientific">Rhizophora mucronata</name>
    <name type="common">Asiatic mangrove</name>
    <dbReference type="NCBI Taxonomy" id="61149"/>
    <lineage>
        <taxon>Eukaryota</taxon>
        <taxon>Viridiplantae</taxon>
        <taxon>Streptophyta</taxon>
        <taxon>Embryophyta</taxon>
        <taxon>Tracheophyta</taxon>
        <taxon>Spermatophyta</taxon>
        <taxon>Magnoliopsida</taxon>
        <taxon>eudicotyledons</taxon>
        <taxon>Gunneridae</taxon>
        <taxon>Pentapetalae</taxon>
        <taxon>rosids</taxon>
        <taxon>fabids</taxon>
        <taxon>Malpighiales</taxon>
        <taxon>Rhizophoraceae</taxon>
        <taxon>Rhizophora</taxon>
    </lineage>
</organism>
<evidence type="ECO:0000256" key="1">
    <source>
        <dbReference type="SAM" id="MobiDB-lite"/>
    </source>
</evidence>